<dbReference type="PANTHER" id="PTHR11709:SF58">
    <property type="entry name" value="SKU5 SIMILAR 3"/>
    <property type="match status" value="1"/>
</dbReference>
<evidence type="ECO:0000313" key="6">
    <source>
        <dbReference type="Proteomes" id="UP000585474"/>
    </source>
</evidence>
<keyword evidence="6" id="KW-1185">Reference proteome</keyword>
<reference evidence="5 6" key="1">
    <citation type="submission" date="2019-07" db="EMBL/GenBank/DDBJ databases">
        <title>De Novo Assembly of kiwifruit Actinidia rufa.</title>
        <authorList>
            <person name="Sugita-Konishi S."/>
            <person name="Sato K."/>
            <person name="Mori E."/>
            <person name="Abe Y."/>
            <person name="Kisaki G."/>
            <person name="Hamano K."/>
            <person name="Suezawa K."/>
            <person name="Otani M."/>
            <person name="Fukuda T."/>
            <person name="Manabe T."/>
            <person name="Gomi K."/>
            <person name="Tabuchi M."/>
            <person name="Akimitsu K."/>
            <person name="Kataoka I."/>
        </authorList>
    </citation>
    <scope>NUCLEOTIDE SEQUENCE [LARGE SCALE GENOMIC DNA]</scope>
    <source>
        <strain evidence="6">cv. Fuchu</strain>
    </source>
</reference>
<keyword evidence="2" id="KW-1133">Transmembrane helix</keyword>
<dbReference type="GO" id="GO:0005507">
    <property type="term" value="F:copper ion binding"/>
    <property type="evidence" value="ECO:0007669"/>
    <property type="project" value="InterPro"/>
</dbReference>
<name>A0A7J0HBC3_9ERIC</name>
<gene>
    <name evidence="5" type="ORF">Acr_28g0007690</name>
</gene>
<dbReference type="Pfam" id="PF00394">
    <property type="entry name" value="Cu-oxidase"/>
    <property type="match status" value="1"/>
</dbReference>
<proteinExistence type="inferred from homology"/>
<sequence>MLQYCSDKFPGPILNVTTDWNIVVNVENNLDKPFLLTCYLIAGMAYNIGRTHDRMAFPILIVLSPLVGIGPASGYGGIIINNTDVIPLPFSTPDGDITLFINDWYIKSHKDLRKEVERGTGLGAPDGILFNGLVPYRYDQALVPDGIPYETINVELETEGSYTVQQNYANMDIHCGQSFLVTMDQNASSDSYIVASSRWNVSAGAACPNPQGSFKYGDITVTEVFVILNRPAELLDGKWLPSTPLKLAQQFNIPRAYKVDFPNRLMNRPAKVDISIINGTYTGSLKSYSKTMILPYRAAIWMAMHSLLWGQRTAEALATNGMGLLASQLRKYLDVKFGTFRMDPAFA</sequence>
<dbReference type="EMBL" id="BJWL01000028">
    <property type="protein sequence ID" value="GFZ20064.1"/>
    <property type="molecule type" value="Genomic_DNA"/>
</dbReference>
<comment type="caution">
    <text evidence="5">The sequence shown here is derived from an EMBL/GenBank/DDBJ whole genome shotgun (WGS) entry which is preliminary data.</text>
</comment>
<dbReference type="InterPro" id="IPR045087">
    <property type="entry name" value="Cu-oxidase_fam"/>
</dbReference>
<dbReference type="OrthoDB" id="2121828at2759"/>
<protein>
    <submittedName>
        <fullName evidence="5">SKU5 similar 3</fullName>
    </submittedName>
</protein>
<feature type="domain" description="Plastocyanin-like" evidence="4">
    <location>
        <begin position="6"/>
        <end position="37"/>
    </location>
</feature>
<dbReference type="GO" id="GO:0005886">
    <property type="term" value="C:plasma membrane"/>
    <property type="evidence" value="ECO:0007669"/>
    <property type="project" value="TreeGrafter"/>
</dbReference>
<keyword evidence="2" id="KW-0472">Membrane</keyword>
<evidence type="ECO:0000256" key="1">
    <source>
        <dbReference type="ARBA" id="ARBA00010609"/>
    </source>
</evidence>
<dbReference type="PANTHER" id="PTHR11709">
    <property type="entry name" value="MULTI-COPPER OXIDASE"/>
    <property type="match status" value="1"/>
</dbReference>
<feature type="transmembrane region" description="Helical" evidence="2">
    <location>
        <begin position="33"/>
        <end position="49"/>
    </location>
</feature>
<comment type="similarity">
    <text evidence="1">Belongs to the multicopper oxidase family.</text>
</comment>
<dbReference type="InterPro" id="IPR001117">
    <property type="entry name" value="Cu-oxidase_2nd"/>
</dbReference>
<organism evidence="5 6">
    <name type="scientific">Actinidia rufa</name>
    <dbReference type="NCBI Taxonomy" id="165716"/>
    <lineage>
        <taxon>Eukaryota</taxon>
        <taxon>Viridiplantae</taxon>
        <taxon>Streptophyta</taxon>
        <taxon>Embryophyta</taxon>
        <taxon>Tracheophyta</taxon>
        <taxon>Spermatophyta</taxon>
        <taxon>Magnoliopsida</taxon>
        <taxon>eudicotyledons</taxon>
        <taxon>Gunneridae</taxon>
        <taxon>Pentapetalae</taxon>
        <taxon>asterids</taxon>
        <taxon>Ericales</taxon>
        <taxon>Actinidiaceae</taxon>
        <taxon>Actinidia</taxon>
    </lineage>
</organism>
<evidence type="ECO:0000259" key="3">
    <source>
        <dbReference type="Pfam" id="PF00394"/>
    </source>
</evidence>
<dbReference type="InterPro" id="IPR008972">
    <property type="entry name" value="Cupredoxin"/>
</dbReference>
<feature type="transmembrane region" description="Helical" evidence="2">
    <location>
        <begin position="56"/>
        <end position="80"/>
    </location>
</feature>
<dbReference type="Proteomes" id="UP000585474">
    <property type="component" value="Unassembled WGS sequence"/>
</dbReference>
<evidence type="ECO:0000313" key="5">
    <source>
        <dbReference type="EMBL" id="GFZ20064.1"/>
    </source>
</evidence>
<keyword evidence="2" id="KW-0812">Transmembrane</keyword>
<dbReference type="GO" id="GO:0016491">
    <property type="term" value="F:oxidoreductase activity"/>
    <property type="evidence" value="ECO:0007669"/>
    <property type="project" value="TreeGrafter"/>
</dbReference>
<evidence type="ECO:0000256" key="2">
    <source>
        <dbReference type="SAM" id="Phobius"/>
    </source>
</evidence>
<evidence type="ECO:0000259" key="4">
    <source>
        <dbReference type="Pfam" id="PF07732"/>
    </source>
</evidence>
<dbReference type="SUPFAM" id="SSF49503">
    <property type="entry name" value="Cupredoxins"/>
    <property type="match status" value="1"/>
</dbReference>
<feature type="domain" description="Plastocyanin-like" evidence="3">
    <location>
        <begin position="96"/>
        <end position="155"/>
    </location>
</feature>
<dbReference type="InterPro" id="IPR011707">
    <property type="entry name" value="Cu-oxidase-like_N"/>
</dbReference>
<dbReference type="Pfam" id="PF07732">
    <property type="entry name" value="Cu-oxidase_3"/>
    <property type="match status" value="1"/>
</dbReference>
<dbReference type="AlphaFoldDB" id="A0A7J0HBC3"/>
<accession>A0A7J0HBC3</accession>